<evidence type="ECO:0000313" key="1">
    <source>
        <dbReference type="EMBL" id="TFY90236.1"/>
    </source>
</evidence>
<protein>
    <submittedName>
        <fullName evidence="1">Uncharacterized protein</fullName>
    </submittedName>
</protein>
<dbReference type="Proteomes" id="UP000297391">
    <property type="component" value="Unassembled WGS sequence"/>
</dbReference>
<accession>A0A4Z0ATV8</accession>
<dbReference type="Gene3D" id="2.60.120.260">
    <property type="entry name" value="Galactose-binding domain-like"/>
    <property type="match status" value="1"/>
</dbReference>
<gene>
    <name evidence="1" type="ORF">DYL59_08980</name>
</gene>
<dbReference type="AlphaFoldDB" id="A0A4Z0ATV8"/>
<organism evidence="1 2">
    <name type="scientific">Pseudomonas kairouanensis</name>
    <dbReference type="NCBI Taxonomy" id="2293832"/>
    <lineage>
        <taxon>Bacteria</taxon>
        <taxon>Pseudomonadati</taxon>
        <taxon>Pseudomonadota</taxon>
        <taxon>Gammaproteobacteria</taxon>
        <taxon>Pseudomonadales</taxon>
        <taxon>Pseudomonadaceae</taxon>
        <taxon>Pseudomonas</taxon>
    </lineage>
</organism>
<comment type="caution">
    <text evidence="1">The sequence shown here is derived from an EMBL/GenBank/DDBJ whole genome shotgun (WGS) entry which is preliminary data.</text>
</comment>
<name>A0A4Z0ATV8_9PSED</name>
<proteinExistence type="predicted"/>
<dbReference type="EMBL" id="QUZU01000008">
    <property type="protein sequence ID" value="TFY90236.1"/>
    <property type="molecule type" value="Genomic_DNA"/>
</dbReference>
<evidence type="ECO:0000313" key="2">
    <source>
        <dbReference type="Proteomes" id="UP000297391"/>
    </source>
</evidence>
<sequence length="449" mass="50850">MAAYDRIFLAWGSQTVTRWIQPSEVGTDIKVTVSYETIRAAGKSDLMPIAYRVQGPTGNKSDPWEPWSEEVRLRVYLDDKLLARPWLEFPDSGFDIDLETLDENDAQVGLYIFESDTVAYSRVFIIWAGVDAEGGSVPHTDSQIIMGAGSYFFSIPYKLVKAIARGSAAVNYFLTGEGQKDKPSDYLFLNVHGNPAHWPAPSIDEAPDKYLDPNVPKATIRFPRQLTWESQDILTIVILSKGNDTIEYSDCLTIGEFPPGDQMVLDVPGREINKFDGRFIEGYYSVRHLDETPRESLRREWQVGDPLLRDLTSFDRYNWNMWENTVTEKGDLTIDGAENICWRATKTASELIEPGIKKYYSRLKQHAKYELSFYCKSTGSSANSEVKIDFSGLVINKLLSPNKNWVKLSESFELSVGDIALNKIVSISFKNNTTHTFLVDQIQLTEVLQ</sequence>
<keyword evidence="2" id="KW-1185">Reference proteome</keyword>
<reference evidence="1 2" key="1">
    <citation type="journal article" date="2019" name="Syst. Appl. Microbiol.">
        <title>New species of pathogenic Pseudomonas isolated from citrus in Tunisia: Proposal of Pseudomonas kairouanensis sp. nov. and Pseudomonas nabeulensis sp. nov.</title>
        <authorList>
            <person name="Oueslati M."/>
            <person name="Mulet M."/>
            <person name="Gomila M."/>
            <person name="Berge O."/>
            <person name="Hajlaoui M.R."/>
            <person name="Lalucat J."/>
            <person name="Sadfi-Zouaoui N."/>
            <person name="Garcia-Valdes E."/>
        </authorList>
    </citation>
    <scope>NUCLEOTIDE SEQUENCE [LARGE SCALE GENOMIC DNA]</scope>
    <source>
        <strain evidence="1 2">KC12</strain>
    </source>
</reference>